<dbReference type="SUPFAM" id="SSF56112">
    <property type="entry name" value="Protein kinase-like (PK-like)"/>
    <property type="match status" value="1"/>
</dbReference>
<feature type="region of interest" description="Disordered" evidence="6">
    <location>
        <begin position="184"/>
        <end position="221"/>
    </location>
</feature>
<comment type="caution">
    <text evidence="8">The sequence shown here is derived from an EMBL/GenBank/DDBJ whole genome shotgun (WGS) entry which is preliminary data.</text>
</comment>
<dbReference type="GO" id="GO:0005634">
    <property type="term" value="C:nucleus"/>
    <property type="evidence" value="ECO:0007669"/>
    <property type="project" value="TreeGrafter"/>
</dbReference>
<sequence length="1144" mass="124918">MDFEYSPHRTAGGTMHMLSPTHSRYGVDTFPSIQQLRRSLSRSPSKPSRFTLHSMKSPKQSPTSPLSPSTLSRSFSIDASAALDATPNTRPKFTLRKSSTPKVAPRRTSPTSSSRRALADGTSKSNAARISLPFRGNASGQENRRAQPADTNKQMRFELDNEPIKFDLLKAHADRPGSLSVAMREHMAPPKSSPLKRSDGLMNLDSPNVGSPRAKRRSLHGGMLGNDFNVWDHGFDGANLERRSSHEDSSNTTAASGSSSQQQRSPQRRPSSLRRSTLQQRAGAGTSKSKPAPESDVPASPRPSLTGSPASSRARFRMSLDGSLPLRSLEIPFFTSSQNQKPANQESKPHPLSNALSPSSSTSSITDETSLQAALAATLEQAPNKAHFSKSLPIGALRPRLDQDEEFGDAFETPETYKMARPLPAAFMSTGLISKRNRNTDLPASFFGSSTNMPDTPSKKTSLPDMEATPAHSSFANKNAQPRHEFGSPTTPFSPHAFKGSPESFGKGVSIFGSRVAAGRLIRRASFLSIDGDDVSNSPTTKIDTQVSMDDLPPTPTKPAHTGTRPQSRGKGNSLRSSLLGRRSSLAPDTFTNPEPATQTISSKYSPDTVIPKHLQPQEDITTASRTPFITFSHTDLNTSPSIGRSRNPRHSCIERSPSPLSHRSTQPLSQPQDILSQRLRPKSADITIQIAPPSDNTNMLFEGPLTPQESFTPPDASRLSINNDSRPSSFGTSVNGLPPATPTGPRDHPFNFSVSTNGASSSMLQNDVDTTLTSRFGNVQVYGVGEFSIVYRVENPIKNGPAAALSSNSNLGKVWAVKKSKKPYAGSKDRARKMKEVQILRALNGSEHIIETVDTWEMKNHLYIQTEFCENGNLKDFLSQTGYKARLDDFRIWKILLELAQGIKCIHDAGYIHLDLKPANIFIDWEGVLKIGDFGMASVWPAPPHLDGEGDREYIAPEVLGGRFDKPADIFALGMIMLEIAGNIVLPDNGMSWQRLRAGDMSDLPSLTFSSESTLVRDESGDPVNMMSGQSEGTLCASDVIMDDDDDLGFCNRRMVATPRARDLVEPPRFMQDSSDGQCLDRVVQRLISPDPDQRPMIDEVLASQGVQWTSRRRRAGATIYEGNWGPADDVLNHGRDVEMLDF</sequence>
<dbReference type="GO" id="GO:0004713">
    <property type="term" value="F:protein tyrosine kinase activity"/>
    <property type="evidence" value="ECO:0007669"/>
    <property type="project" value="TreeGrafter"/>
</dbReference>
<feature type="compositionally biased region" description="Polar residues" evidence="6">
    <location>
        <begin position="471"/>
        <end position="480"/>
    </location>
</feature>
<feature type="compositionally biased region" description="Polar residues" evidence="6">
    <location>
        <begin position="632"/>
        <end position="645"/>
    </location>
</feature>
<dbReference type="PANTHER" id="PTHR11042">
    <property type="entry name" value="EUKARYOTIC TRANSLATION INITIATION FACTOR 2-ALPHA KINASE EIF2-ALPHA KINASE -RELATED"/>
    <property type="match status" value="1"/>
</dbReference>
<feature type="region of interest" description="Disordered" evidence="6">
    <location>
        <begin position="1"/>
        <end position="151"/>
    </location>
</feature>
<dbReference type="GO" id="GO:0005737">
    <property type="term" value="C:cytoplasm"/>
    <property type="evidence" value="ECO:0007669"/>
    <property type="project" value="TreeGrafter"/>
</dbReference>
<feature type="region of interest" description="Disordered" evidence="6">
    <location>
        <begin position="443"/>
        <end position="499"/>
    </location>
</feature>
<evidence type="ECO:0000256" key="6">
    <source>
        <dbReference type="SAM" id="MobiDB-lite"/>
    </source>
</evidence>
<evidence type="ECO:0000256" key="5">
    <source>
        <dbReference type="ARBA" id="ARBA00037982"/>
    </source>
</evidence>
<evidence type="ECO:0000256" key="4">
    <source>
        <dbReference type="ARBA" id="ARBA00022840"/>
    </source>
</evidence>
<evidence type="ECO:0000259" key="7">
    <source>
        <dbReference type="PROSITE" id="PS50011"/>
    </source>
</evidence>
<dbReference type="InterPro" id="IPR011009">
    <property type="entry name" value="Kinase-like_dom_sf"/>
</dbReference>
<dbReference type="PROSITE" id="PS50011">
    <property type="entry name" value="PROTEIN_KINASE_DOM"/>
    <property type="match status" value="1"/>
</dbReference>
<dbReference type="EMBL" id="ML996081">
    <property type="protein sequence ID" value="KAF2157880.1"/>
    <property type="molecule type" value="Genomic_DNA"/>
</dbReference>
<feature type="compositionally biased region" description="Low complexity" evidence="6">
    <location>
        <begin position="250"/>
        <end position="282"/>
    </location>
</feature>
<evidence type="ECO:0000313" key="8">
    <source>
        <dbReference type="EMBL" id="KAF2157880.1"/>
    </source>
</evidence>
<keyword evidence="4" id="KW-0067">ATP-binding</keyword>
<feature type="compositionally biased region" description="Polar residues" evidence="6">
    <location>
        <begin position="447"/>
        <end position="461"/>
    </location>
</feature>
<dbReference type="InterPro" id="IPR050339">
    <property type="entry name" value="CC_SR_Kinase"/>
</dbReference>
<dbReference type="Gene3D" id="3.30.200.20">
    <property type="entry name" value="Phosphorylase Kinase, domain 1"/>
    <property type="match status" value="1"/>
</dbReference>
<proteinExistence type="inferred from homology"/>
<feature type="compositionally biased region" description="Low complexity" evidence="6">
    <location>
        <begin position="36"/>
        <end position="49"/>
    </location>
</feature>
<feature type="region of interest" description="Disordered" evidence="6">
    <location>
        <begin position="632"/>
        <end position="673"/>
    </location>
</feature>
<dbReference type="SMART" id="SM00220">
    <property type="entry name" value="S_TKc"/>
    <property type="match status" value="1"/>
</dbReference>
<dbReference type="AlphaFoldDB" id="A0A9P4JC35"/>
<feature type="region of interest" description="Disordered" evidence="6">
    <location>
        <begin position="336"/>
        <end position="368"/>
    </location>
</feature>
<dbReference type="OrthoDB" id="5337378at2759"/>
<keyword evidence="9" id="KW-1185">Reference proteome</keyword>
<feature type="compositionally biased region" description="Low complexity" evidence="6">
    <location>
        <begin position="350"/>
        <end position="368"/>
    </location>
</feature>
<feature type="domain" description="Protein kinase" evidence="7">
    <location>
        <begin position="777"/>
        <end position="1111"/>
    </location>
</feature>
<keyword evidence="2" id="KW-0547">Nucleotide-binding</keyword>
<dbReference type="Proteomes" id="UP000799439">
    <property type="component" value="Unassembled WGS sequence"/>
</dbReference>
<feature type="compositionally biased region" description="Low complexity" evidence="6">
    <location>
        <begin position="57"/>
        <end position="76"/>
    </location>
</feature>
<feature type="compositionally biased region" description="Low complexity" evidence="6">
    <location>
        <begin position="106"/>
        <end position="116"/>
    </location>
</feature>
<feature type="compositionally biased region" description="Polar residues" evidence="6">
    <location>
        <begin position="659"/>
        <end position="673"/>
    </location>
</feature>
<feature type="compositionally biased region" description="Basic and acidic residues" evidence="6">
    <location>
        <begin position="142"/>
        <end position="151"/>
    </location>
</feature>
<feature type="region of interest" description="Disordered" evidence="6">
    <location>
        <begin position="531"/>
        <end position="611"/>
    </location>
</feature>
<feature type="region of interest" description="Disordered" evidence="6">
    <location>
        <begin position="239"/>
        <end position="314"/>
    </location>
</feature>
<comment type="similarity">
    <text evidence="5">Belongs to the protein kinase superfamily. Ser/Thr protein kinase family. GCN2 subfamily.</text>
</comment>
<dbReference type="Gene3D" id="1.10.510.10">
    <property type="entry name" value="Transferase(Phosphotransferase) domain 1"/>
    <property type="match status" value="1"/>
</dbReference>
<keyword evidence="3 8" id="KW-0418">Kinase</keyword>
<feature type="compositionally biased region" description="Polar residues" evidence="6">
    <location>
        <begin position="720"/>
        <end position="736"/>
    </location>
</feature>
<evidence type="ECO:0000256" key="3">
    <source>
        <dbReference type="ARBA" id="ARBA00022777"/>
    </source>
</evidence>
<feature type="compositionally biased region" description="Low complexity" evidence="6">
    <location>
        <begin position="569"/>
        <end position="586"/>
    </location>
</feature>
<name>A0A9P4JC35_9PEZI</name>
<dbReference type="PANTHER" id="PTHR11042:SF196">
    <property type="entry name" value="MITOSIS INHIBITOR PROTEIN KINASE SWE1"/>
    <property type="match status" value="1"/>
</dbReference>
<dbReference type="InterPro" id="IPR000719">
    <property type="entry name" value="Prot_kinase_dom"/>
</dbReference>
<feature type="compositionally biased region" description="Polar residues" evidence="6">
    <location>
        <begin position="86"/>
        <end position="101"/>
    </location>
</feature>
<feature type="compositionally biased region" description="Polar residues" evidence="6">
    <location>
        <begin position="535"/>
        <end position="548"/>
    </location>
</feature>
<protein>
    <submittedName>
        <fullName evidence="8">Kinase-like protein</fullName>
    </submittedName>
</protein>
<dbReference type="PROSITE" id="PS00108">
    <property type="entry name" value="PROTEIN_KINASE_ST"/>
    <property type="match status" value="1"/>
</dbReference>
<feature type="compositionally biased region" description="Basic and acidic residues" evidence="6">
    <location>
        <begin position="239"/>
        <end position="249"/>
    </location>
</feature>
<keyword evidence="1" id="KW-0808">Transferase</keyword>
<feature type="region of interest" description="Disordered" evidence="6">
    <location>
        <begin position="690"/>
        <end position="761"/>
    </location>
</feature>
<dbReference type="InterPro" id="IPR008271">
    <property type="entry name" value="Ser/Thr_kinase_AS"/>
</dbReference>
<dbReference type="Pfam" id="PF00069">
    <property type="entry name" value="Pkinase"/>
    <property type="match status" value="1"/>
</dbReference>
<evidence type="ECO:0000256" key="1">
    <source>
        <dbReference type="ARBA" id="ARBA00022679"/>
    </source>
</evidence>
<organism evidence="8 9">
    <name type="scientific">Myriangium duriaei CBS 260.36</name>
    <dbReference type="NCBI Taxonomy" id="1168546"/>
    <lineage>
        <taxon>Eukaryota</taxon>
        <taxon>Fungi</taxon>
        <taxon>Dikarya</taxon>
        <taxon>Ascomycota</taxon>
        <taxon>Pezizomycotina</taxon>
        <taxon>Dothideomycetes</taxon>
        <taxon>Dothideomycetidae</taxon>
        <taxon>Myriangiales</taxon>
        <taxon>Myriangiaceae</taxon>
        <taxon>Myriangium</taxon>
    </lineage>
</organism>
<evidence type="ECO:0000256" key="2">
    <source>
        <dbReference type="ARBA" id="ARBA00022741"/>
    </source>
</evidence>
<dbReference type="FunFam" id="1.10.510.10:FF:000536">
    <property type="entry name" value="Cyclin-dependent kinase WEE1"/>
    <property type="match status" value="1"/>
</dbReference>
<reference evidence="8" key="1">
    <citation type="journal article" date="2020" name="Stud. Mycol.">
        <title>101 Dothideomycetes genomes: a test case for predicting lifestyles and emergence of pathogens.</title>
        <authorList>
            <person name="Haridas S."/>
            <person name="Albert R."/>
            <person name="Binder M."/>
            <person name="Bloem J."/>
            <person name="Labutti K."/>
            <person name="Salamov A."/>
            <person name="Andreopoulos B."/>
            <person name="Baker S."/>
            <person name="Barry K."/>
            <person name="Bills G."/>
            <person name="Bluhm B."/>
            <person name="Cannon C."/>
            <person name="Castanera R."/>
            <person name="Culley D."/>
            <person name="Daum C."/>
            <person name="Ezra D."/>
            <person name="Gonzalez J."/>
            <person name="Henrissat B."/>
            <person name="Kuo A."/>
            <person name="Liang C."/>
            <person name="Lipzen A."/>
            <person name="Lutzoni F."/>
            <person name="Magnuson J."/>
            <person name="Mondo S."/>
            <person name="Nolan M."/>
            <person name="Ohm R."/>
            <person name="Pangilinan J."/>
            <person name="Park H.-J."/>
            <person name="Ramirez L."/>
            <person name="Alfaro M."/>
            <person name="Sun H."/>
            <person name="Tritt A."/>
            <person name="Yoshinaga Y."/>
            <person name="Zwiers L.-H."/>
            <person name="Turgeon B."/>
            <person name="Goodwin S."/>
            <person name="Spatafora J."/>
            <person name="Crous P."/>
            <person name="Grigoriev I."/>
        </authorList>
    </citation>
    <scope>NUCLEOTIDE SEQUENCE</scope>
    <source>
        <strain evidence="8">CBS 260.36</strain>
    </source>
</reference>
<feature type="compositionally biased region" description="Polar residues" evidence="6">
    <location>
        <begin position="590"/>
        <end position="606"/>
    </location>
</feature>
<evidence type="ECO:0000313" key="9">
    <source>
        <dbReference type="Proteomes" id="UP000799439"/>
    </source>
</evidence>
<feature type="compositionally biased region" description="Polar residues" evidence="6">
    <location>
        <begin position="336"/>
        <end position="346"/>
    </location>
</feature>
<dbReference type="GO" id="GO:0005524">
    <property type="term" value="F:ATP binding"/>
    <property type="evidence" value="ECO:0007669"/>
    <property type="project" value="UniProtKB-KW"/>
</dbReference>
<accession>A0A9P4JC35</accession>
<dbReference type="GO" id="GO:0110031">
    <property type="term" value="P:negative regulation of G2/MI transition of meiotic cell cycle"/>
    <property type="evidence" value="ECO:0007669"/>
    <property type="project" value="TreeGrafter"/>
</dbReference>
<gene>
    <name evidence="8" type="ORF">K461DRAFT_290151</name>
</gene>